<dbReference type="GO" id="GO:0007156">
    <property type="term" value="P:homophilic cell adhesion via plasma membrane adhesion molecules"/>
    <property type="evidence" value="ECO:0007669"/>
    <property type="project" value="InterPro"/>
</dbReference>
<feature type="domain" description="Cadherin" evidence="8">
    <location>
        <begin position="157"/>
        <end position="256"/>
    </location>
</feature>
<dbReference type="GO" id="GO:0045296">
    <property type="term" value="F:cadherin binding"/>
    <property type="evidence" value="ECO:0007669"/>
    <property type="project" value="TreeGrafter"/>
</dbReference>
<keyword evidence="10" id="KW-1185">Reference proteome</keyword>
<evidence type="ECO:0000256" key="1">
    <source>
        <dbReference type="ARBA" id="ARBA00004370"/>
    </source>
</evidence>
<dbReference type="SUPFAM" id="SSF49313">
    <property type="entry name" value="Cadherin-like"/>
    <property type="match status" value="6"/>
</dbReference>
<dbReference type="PANTHER" id="PTHR24027">
    <property type="entry name" value="CADHERIN-23"/>
    <property type="match status" value="1"/>
</dbReference>
<evidence type="ECO:0000313" key="10">
    <source>
        <dbReference type="Proteomes" id="UP001178461"/>
    </source>
</evidence>
<dbReference type="AlphaFoldDB" id="A0AA35JYJ8"/>
<feature type="domain" description="Cadherin" evidence="8">
    <location>
        <begin position="601"/>
        <end position="723"/>
    </location>
</feature>
<keyword evidence="3 5" id="KW-0106">Calcium</keyword>
<accession>A0AA35JYJ8</accession>
<dbReference type="SMART" id="SM00112">
    <property type="entry name" value="CA"/>
    <property type="match status" value="6"/>
</dbReference>
<keyword evidence="2" id="KW-0677">Repeat</keyword>
<dbReference type="PANTHER" id="PTHR24027:SF438">
    <property type="entry name" value="CADHERIN 23"/>
    <property type="match status" value="1"/>
</dbReference>
<dbReference type="InterPro" id="IPR002126">
    <property type="entry name" value="Cadherin-like_dom"/>
</dbReference>
<evidence type="ECO:0000256" key="5">
    <source>
        <dbReference type="PROSITE-ProRule" id="PRU00043"/>
    </source>
</evidence>
<comment type="subcellular location">
    <subcellularLocation>
        <location evidence="1">Membrane</location>
    </subcellularLocation>
</comment>
<dbReference type="GO" id="GO:0016342">
    <property type="term" value="C:catenin complex"/>
    <property type="evidence" value="ECO:0007669"/>
    <property type="project" value="TreeGrafter"/>
</dbReference>
<feature type="transmembrane region" description="Helical" evidence="7">
    <location>
        <begin position="744"/>
        <end position="766"/>
    </location>
</feature>
<keyword evidence="7" id="KW-1133">Transmembrane helix</keyword>
<evidence type="ECO:0000259" key="8">
    <source>
        <dbReference type="PROSITE" id="PS50268"/>
    </source>
</evidence>
<evidence type="ECO:0000256" key="2">
    <source>
        <dbReference type="ARBA" id="ARBA00022737"/>
    </source>
</evidence>
<sequence length="878" mass="97272">MLASLESREVMLEGFTGICRVSRCSPDAVEEKEEDCKCLTLLSVMSERPRPLAENTPEHTVVTNITVVVPDHSSLVGGPAIVNAYPIEHPFVITPKGTDQWQLMTTALPKLDFEATSLYTIPILVRDDKGSSASQTIFVQIVDVNEPPVFTGLLTQPSRAPEIYITEDTLQNTGIFRVTARDPEGAPLKFSIEISPNLTVFKIDGAGTISTTETFRSAHREKSYSVKVTVADPEGLSATGYIKVFLVEVKHSGDVYLNCTFFSIGKGRLTPRTEDSVSMALVDITLDEEIPIGMTVGKCHAAGEDPMDPITFVLDPSNPYFMIDKARGTLLIASRLDMEEAGFISAQSFTVVACSSTWRCAGIPVIVNVHGINDNVPFCHQYVYRYTSREVIAINTVVANVRCHDTDNPPDELHYEPNSGPVGAGKLFEQVPGAKNAIRVTQYLDYEDPRNLAVGSTHEMTLSVFDDAIPSHTVTATIIVEVLPVNEFGPAFSKADYAFVVPETAGAHHKVGQVTATDEDYPSDCVTYRIGHGGIFYPVEIFWLDPVSGVIELITEPDYESVQQYRLIIEAVDCDLFHPRTASTVVTIDIREENDEAPLCTPLTYRATVLDSTSPGANINSFRLTCHDRDSADTSMRFEIVSGNGGNHFGFDPIRGSSSPQLIVKSPFDFEDRMDMQTQYHLVVHIIDDNLYNNSVSKAMTGTVLIDVSVVRTRTPPPTTPYFDPKKGLTIVYTSVNTFRSDNWYVPFIFTLAAIMAVGLLAWWFFLIWRYGGCKEACLKQRTKTPREIKRIKKYSLGSQKENMEVITETSTYETVFNGEAKDPVTGNLYQYNSKSGARKWKVPQEPIRNNLDLTSISSVPQSLSPEKNMPMKFPKDP</sequence>
<evidence type="ECO:0000256" key="7">
    <source>
        <dbReference type="SAM" id="Phobius"/>
    </source>
</evidence>
<evidence type="ECO:0000256" key="3">
    <source>
        <dbReference type="ARBA" id="ARBA00022837"/>
    </source>
</evidence>
<dbReference type="Gene3D" id="2.60.40.60">
    <property type="entry name" value="Cadherins"/>
    <property type="match status" value="6"/>
</dbReference>
<protein>
    <submittedName>
        <fullName evidence="9">Cadherin-related family member 3-like</fullName>
    </submittedName>
</protein>
<dbReference type="PRINTS" id="PR00205">
    <property type="entry name" value="CADHERIN"/>
</dbReference>
<feature type="domain" description="Cadherin" evidence="8">
    <location>
        <begin position="493"/>
        <end position="600"/>
    </location>
</feature>
<evidence type="ECO:0000256" key="6">
    <source>
        <dbReference type="SAM" id="MobiDB-lite"/>
    </source>
</evidence>
<feature type="domain" description="Cadherin" evidence="8">
    <location>
        <begin position="44"/>
        <end position="150"/>
    </location>
</feature>
<dbReference type="GO" id="GO:0005509">
    <property type="term" value="F:calcium ion binding"/>
    <property type="evidence" value="ECO:0007669"/>
    <property type="project" value="UniProtKB-UniRule"/>
</dbReference>
<feature type="domain" description="Cadherin" evidence="8">
    <location>
        <begin position="380"/>
        <end position="492"/>
    </location>
</feature>
<name>A0AA35JYJ8_9SAUR</name>
<feature type="domain" description="Cadherin" evidence="8">
    <location>
        <begin position="278"/>
        <end position="379"/>
    </location>
</feature>
<reference evidence="9" key="1">
    <citation type="submission" date="2022-12" db="EMBL/GenBank/DDBJ databases">
        <authorList>
            <person name="Alioto T."/>
            <person name="Alioto T."/>
            <person name="Gomez Garrido J."/>
        </authorList>
    </citation>
    <scope>NUCLEOTIDE SEQUENCE</scope>
</reference>
<organism evidence="9 10">
    <name type="scientific">Podarcis lilfordi</name>
    <name type="common">Lilford's wall lizard</name>
    <dbReference type="NCBI Taxonomy" id="74358"/>
    <lineage>
        <taxon>Eukaryota</taxon>
        <taxon>Metazoa</taxon>
        <taxon>Chordata</taxon>
        <taxon>Craniata</taxon>
        <taxon>Vertebrata</taxon>
        <taxon>Euteleostomi</taxon>
        <taxon>Lepidosauria</taxon>
        <taxon>Squamata</taxon>
        <taxon>Bifurcata</taxon>
        <taxon>Unidentata</taxon>
        <taxon>Episquamata</taxon>
        <taxon>Laterata</taxon>
        <taxon>Lacertibaenia</taxon>
        <taxon>Lacertidae</taxon>
        <taxon>Podarcis</taxon>
    </lineage>
</organism>
<dbReference type="Proteomes" id="UP001178461">
    <property type="component" value="Chromosome 2"/>
</dbReference>
<dbReference type="InterPro" id="IPR015919">
    <property type="entry name" value="Cadherin-like_sf"/>
</dbReference>
<dbReference type="GO" id="GO:0016477">
    <property type="term" value="P:cell migration"/>
    <property type="evidence" value="ECO:0007669"/>
    <property type="project" value="TreeGrafter"/>
</dbReference>
<dbReference type="Pfam" id="PF00028">
    <property type="entry name" value="Cadherin"/>
    <property type="match status" value="1"/>
</dbReference>
<feature type="compositionally biased region" description="Polar residues" evidence="6">
    <location>
        <begin position="856"/>
        <end position="866"/>
    </location>
</feature>
<feature type="region of interest" description="Disordered" evidence="6">
    <location>
        <begin position="856"/>
        <end position="878"/>
    </location>
</feature>
<keyword evidence="7" id="KW-0812">Transmembrane</keyword>
<dbReference type="PROSITE" id="PS50268">
    <property type="entry name" value="CADHERIN_2"/>
    <property type="match status" value="6"/>
</dbReference>
<dbReference type="InterPro" id="IPR039808">
    <property type="entry name" value="Cadherin"/>
</dbReference>
<dbReference type="GO" id="GO:0008013">
    <property type="term" value="F:beta-catenin binding"/>
    <property type="evidence" value="ECO:0007669"/>
    <property type="project" value="TreeGrafter"/>
</dbReference>
<proteinExistence type="predicted"/>
<keyword evidence="4 7" id="KW-0472">Membrane</keyword>
<dbReference type="EMBL" id="OX395127">
    <property type="protein sequence ID" value="CAI5767599.1"/>
    <property type="molecule type" value="Genomic_DNA"/>
</dbReference>
<evidence type="ECO:0000313" key="9">
    <source>
        <dbReference type="EMBL" id="CAI5767599.1"/>
    </source>
</evidence>
<gene>
    <name evidence="9" type="ORF">PODLI_1B035312</name>
</gene>
<evidence type="ECO:0000256" key="4">
    <source>
        <dbReference type="ARBA" id="ARBA00023136"/>
    </source>
</evidence>
<dbReference type="CDD" id="cd11304">
    <property type="entry name" value="Cadherin_repeat"/>
    <property type="match status" value="5"/>
</dbReference>